<dbReference type="PANTHER" id="PTHR43649:SF31">
    <property type="entry name" value="SN-GLYCEROL-3-PHOSPHATE-BINDING PERIPLASMIC PROTEIN UGPB"/>
    <property type="match status" value="1"/>
</dbReference>
<evidence type="ECO:0000256" key="2">
    <source>
        <dbReference type="ARBA" id="ARBA00008520"/>
    </source>
</evidence>
<dbReference type="Gene3D" id="3.40.190.10">
    <property type="entry name" value="Periplasmic binding protein-like II"/>
    <property type="match status" value="1"/>
</dbReference>
<evidence type="ECO:0000313" key="7">
    <source>
        <dbReference type="Proteomes" id="UP001154095"/>
    </source>
</evidence>
<evidence type="ECO:0000313" key="6">
    <source>
        <dbReference type="EMBL" id="CAH2763653.1"/>
    </source>
</evidence>
<keyword evidence="4" id="KW-0732">Signal</keyword>
<dbReference type="GO" id="GO:0030313">
    <property type="term" value="C:cell envelope"/>
    <property type="evidence" value="ECO:0007669"/>
    <property type="project" value="UniProtKB-SubCell"/>
</dbReference>
<accession>A0AAU9VLP6</accession>
<dbReference type="EMBL" id="OW659496">
    <property type="protein sequence ID" value="CAH2763592.1"/>
    <property type="molecule type" value="Genomic_DNA"/>
</dbReference>
<evidence type="ECO:0000313" key="8">
    <source>
        <dbReference type="Proteomes" id="UP001154111"/>
    </source>
</evidence>
<proteinExistence type="inferred from homology"/>
<dbReference type="RefSeq" id="WP_123171093.1">
    <property type="nucleotide sequence ID" value="NZ_OW659477.1"/>
</dbReference>
<dbReference type="InterPro" id="IPR022387">
    <property type="entry name" value="Bind_CPR0540"/>
</dbReference>
<dbReference type="AlphaFoldDB" id="A0AAU9VLP6"/>
<dbReference type="InterPro" id="IPR050490">
    <property type="entry name" value="Bact_solute-bd_prot1"/>
</dbReference>
<reference evidence="6" key="1">
    <citation type="submission" date="2022-04" db="EMBL/GenBank/DDBJ databases">
        <authorList>
            <person name="Forde T."/>
        </authorList>
    </citation>
    <scope>NUCLEOTIDE SEQUENCE</scope>
    <source>
        <strain evidence="6">A18Y016a</strain>
        <strain evidence="5">A18Y020d</strain>
    </source>
</reference>
<dbReference type="PROSITE" id="PS51257">
    <property type="entry name" value="PROKAR_LIPOPROTEIN"/>
    <property type="match status" value="1"/>
</dbReference>
<dbReference type="Proteomes" id="UP001154111">
    <property type="component" value="Chromosome"/>
</dbReference>
<evidence type="ECO:0000256" key="3">
    <source>
        <dbReference type="ARBA" id="ARBA00022448"/>
    </source>
</evidence>
<dbReference type="Proteomes" id="UP001154095">
    <property type="component" value="Chromosome"/>
</dbReference>
<dbReference type="Pfam" id="PF01547">
    <property type="entry name" value="SBP_bac_1"/>
    <property type="match status" value="1"/>
</dbReference>
<protein>
    <submittedName>
        <fullName evidence="6">Carbohydrate ABC transporter substrate-binding protein</fullName>
    </submittedName>
</protein>
<keyword evidence="3" id="KW-0813">Transport</keyword>
<evidence type="ECO:0000313" key="5">
    <source>
        <dbReference type="EMBL" id="CAH2763592.1"/>
    </source>
</evidence>
<dbReference type="PANTHER" id="PTHR43649">
    <property type="entry name" value="ARABINOSE-BINDING PROTEIN-RELATED"/>
    <property type="match status" value="1"/>
</dbReference>
<comment type="subcellular location">
    <subcellularLocation>
        <location evidence="1">Cell envelope</location>
    </subcellularLocation>
</comment>
<dbReference type="SUPFAM" id="SSF53850">
    <property type="entry name" value="Periplasmic binding protein-like II"/>
    <property type="match status" value="1"/>
</dbReference>
<dbReference type="EMBL" id="OW659477">
    <property type="protein sequence ID" value="CAH2763653.1"/>
    <property type="molecule type" value="Genomic_DNA"/>
</dbReference>
<gene>
    <name evidence="6" type="primary">msmE</name>
    <name evidence="6" type="ORF">ERYAMS2_01830</name>
    <name evidence="5" type="ORF">ERYAMS_01535</name>
</gene>
<organism evidence="6 8">
    <name type="scientific">Erysipelothrix amsterdamensis</name>
    <dbReference type="NCBI Taxonomy" id="2929157"/>
    <lineage>
        <taxon>Bacteria</taxon>
        <taxon>Bacillati</taxon>
        <taxon>Bacillota</taxon>
        <taxon>Erysipelotrichia</taxon>
        <taxon>Erysipelotrichales</taxon>
        <taxon>Erysipelotrichaceae</taxon>
        <taxon>Erysipelothrix</taxon>
    </lineage>
</organism>
<dbReference type="NCBIfam" id="TIGR03850">
    <property type="entry name" value="bind_CPR_0540"/>
    <property type="match status" value="1"/>
</dbReference>
<dbReference type="InterPro" id="IPR006059">
    <property type="entry name" value="SBP"/>
</dbReference>
<evidence type="ECO:0000256" key="1">
    <source>
        <dbReference type="ARBA" id="ARBA00004196"/>
    </source>
</evidence>
<keyword evidence="7" id="KW-1185">Reference proteome</keyword>
<name>A0AAU9VLP6_9FIRM</name>
<comment type="similarity">
    <text evidence="2">Belongs to the bacterial solute-binding protein 1 family.</text>
</comment>
<evidence type="ECO:0000256" key="4">
    <source>
        <dbReference type="ARBA" id="ARBA00022729"/>
    </source>
</evidence>
<sequence>MKKMLVICLTALLILTGCGEKKDATSNEDKVLKVAGLNSGYGTEGFKKVVEAFEEAKGDGTKVELVLEKNIAEVLRPQIQSGDVPDVIYLAIGSEGKLTDTMISEKKIMDISDIMDMNVFGESVKLKDKINVGVQNTMRTSPYGDGKTYLAPVFYAPTGLFYNQTLFTEKGWTVPETWEEMFALGDLAKAEDIALFTYPTTGYFDAFFSSVLNNMVGPEKFEKLMNYDLETWKDPQVKETFDLVGKLLTYTHPDTVAQANGEGFTKNQQLILDNKALFIPNGTWLAGEMEKAPRAEGFKWGLTTAPVRTKGDATYATTFAEEMYIPEGAKNVDLAKEFLTFVYSDKAVELFANNGNAIQPVKGSSDLITDQQTKDFYAIYGRGVIASSVGFAAKDPVEGVDLTSGDGILYGTVNDIVSGQKTADQWYQEVLDAVSKYQ</sequence>